<feature type="transmembrane region" description="Helical" evidence="12">
    <location>
        <begin position="12"/>
        <end position="31"/>
    </location>
</feature>
<dbReference type="GO" id="GO:0005886">
    <property type="term" value="C:plasma membrane"/>
    <property type="evidence" value="ECO:0007669"/>
    <property type="project" value="UniProtKB-SubCell"/>
</dbReference>
<evidence type="ECO:0000256" key="7">
    <source>
        <dbReference type="ARBA" id="ARBA00022989"/>
    </source>
</evidence>
<evidence type="ECO:0000256" key="4">
    <source>
        <dbReference type="ARBA" id="ARBA00022538"/>
    </source>
</evidence>
<keyword evidence="2 10" id="KW-0813">Transport</keyword>
<feature type="binding site" evidence="11">
    <location>
        <position position="219"/>
    </location>
    <ligand>
        <name>K(+)</name>
        <dbReference type="ChEBI" id="CHEBI:29103"/>
    </ligand>
</feature>
<dbReference type="GO" id="GO:0015379">
    <property type="term" value="F:potassium:chloride symporter activity"/>
    <property type="evidence" value="ECO:0007669"/>
    <property type="project" value="InterPro"/>
</dbReference>
<keyword evidence="4 10" id="KW-0633">Potassium transport</keyword>
<keyword evidence="8 10" id="KW-0406">Ion transport</keyword>
<proteinExistence type="inferred from homology"/>
<keyword evidence="7 12" id="KW-1133">Transmembrane helix</keyword>
<feature type="binding site" evidence="11">
    <location>
        <position position="111"/>
    </location>
    <ligand>
        <name>K(+)</name>
        <dbReference type="ChEBI" id="CHEBI:29103"/>
    </ligand>
</feature>
<keyword evidence="5 12" id="KW-0812">Transmembrane</keyword>
<feature type="binding site" evidence="11">
    <location>
        <position position="112"/>
    </location>
    <ligand>
        <name>K(+)</name>
        <dbReference type="ChEBI" id="CHEBI:29103"/>
    </ligand>
</feature>
<reference evidence="13 14" key="1">
    <citation type="submission" date="2016-10" db="EMBL/GenBank/DDBJ databases">
        <authorList>
            <person name="de Groot N.N."/>
        </authorList>
    </citation>
    <scope>NUCLEOTIDE SEQUENCE [LARGE SCALE GENOMIC DNA]</scope>
    <source>
        <strain evidence="13 14">CGMCC 1.8925</strain>
    </source>
</reference>
<feature type="transmembrane region" description="Helical" evidence="12">
    <location>
        <begin position="37"/>
        <end position="58"/>
    </location>
</feature>
<dbReference type="Proteomes" id="UP000199502">
    <property type="component" value="Unassembled WGS sequence"/>
</dbReference>
<evidence type="ECO:0000256" key="12">
    <source>
        <dbReference type="SAM" id="Phobius"/>
    </source>
</evidence>
<evidence type="ECO:0000256" key="10">
    <source>
        <dbReference type="PIRNR" id="PIRNR006247"/>
    </source>
</evidence>
<keyword evidence="9 10" id="KW-0472">Membrane</keyword>
<dbReference type="GO" id="GO:0046872">
    <property type="term" value="F:metal ion binding"/>
    <property type="evidence" value="ECO:0007669"/>
    <property type="project" value="UniProtKB-KW"/>
</dbReference>
<feature type="transmembrane region" description="Helical" evidence="12">
    <location>
        <begin position="70"/>
        <end position="91"/>
    </location>
</feature>
<evidence type="ECO:0000256" key="3">
    <source>
        <dbReference type="ARBA" id="ARBA00022475"/>
    </source>
</evidence>
<dbReference type="RefSeq" id="WP_090740078.1">
    <property type="nucleotide sequence ID" value="NZ_FMVT01000001.1"/>
</dbReference>
<dbReference type="InterPro" id="IPR003445">
    <property type="entry name" value="Cat_transpt"/>
</dbReference>
<dbReference type="InterPro" id="IPR004772">
    <property type="entry name" value="TrkH"/>
</dbReference>
<evidence type="ECO:0000313" key="14">
    <source>
        <dbReference type="Proteomes" id="UP000199502"/>
    </source>
</evidence>
<accession>A0A1G5CAH5</accession>
<feature type="transmembrane region" description="Helical" evidence="12">
    <location>
        <begin position="394"/>
        <end position="414"/>
    </location>
</feature>
<keyword evidence="3 10" id="KW-1003">Cell membrane</keyword>
<feature type="transmembrane region" description="Helical" evidence="12">
    <location>
        <begin position="185"/>
        <end position="210"/>
    </location>
</feature>
<feature type="transmembrane region" description="Helical" evidence="12">
    <location>
        <begin position="230"/>
        <end position="251"/>
    </location>
</feature>
<feature type="binding site" evidence="11">
    <location>
        <position position="316"/>
    </location>
    <ligand>
        <name>K(+)</name>
        <dbReference type="ChEBI" id="CHEBI:29103"/>
    </ligand>
</feature>
<keyword evidence="14" id="KW-1185">Reference proteome</keyword>
<evidence type="ECO:0000256" key="5">
    <source>
        <dbReference type="ARBA" id="ARBA00022692"/>
    </source>
</evidence>
<feature type="transmembrane region" description="Helical" evidence="12">
    <location>
        <begin position="331"/>
        <end position="354"/>
    </location>
</feature>
<dbReference type="AlphaFoldDB" id="A0A1G5CAH5"/>
<feature type="transmembrane region" description="Helical" evidence="12">
    <location>
        <begin position="272"/>
        <end position="291"/>
    </location>
</feature>
<dbReference type="PIRSF" id="PIRSF006247">
    <property type="entry name" value="TrkH"/>
    <property type="match status" value="1"/>
</dbReference>
<keyword evidence="10" id="KW-0997">Cell inner membrane</keyword>
<evidence type="ECO:0000313" key="13">
    <source>
        <dbReference type="EMBL" id="SCX99453.1"/>
    </source>
</evidence>
<dbReference type="Pfam" id="PF02386">
    <property type="entry name" value="TrkH"/>
    <property type="match status" value="1"/>
</dbReference>
<keyword evidence="6 10" id="KW-0630">Potassium</keyword>
<dbReference type="OrthoDB" id="9810952at2"/>
<keyword evidence="11" id="KW-0479">Metal-binding</keyword>
<evidence type="ECO:0000256" key="1">
    <source>
        <dbReference type="ARBA" id="ARBA00004651"/>
    </source>
</evidence>
<protein>
    <recommendedName>
        <fullName evidence="10">Trk system potassium uptake protein</fullName>
    </recommendedName>
</protein>
<dbReference type="PANTHER" id="PTHR32024:SF3">
    <property type="entry name" value="TRK SYSTEM POTASSIUM UPTAKE PROTEIN"/>
    <property type="match status" value="1"/>
</dbReference>
<comment type="subcellular location">
    <subcellularLocation>
        <location evidence="10">Cell inner membrane</location>
        <topology evidence="10">Multi-pass membrane protein</topology>
    </subcellularLocation>
    <subcellularLocation>
        <location evidence="1">Cell membrane</location>
        <topology evidence="1">Multi-pass membrane protein</topology>
    </subcellularLocation>
</comment>
<evidence type="ECO:0000256" key="2">
    <source>
        <dbReference type="ARBA" id="ARBA00022448"/>
    </source>
</evidence>
<dbReference type="PANTHER" id="PTHR32024">
    <property type="entry name" value="TRK SYSTEM POTASSIUM UPTAKE PROTEIN TRKG-RELATED"/>
    <property type="match status" value="1"/>
</dbReference>
<gene>
    <name evidence="13" type="ORF">SAMN05660710_00483</name>
</gene>
<feature type="transmembrane region" description="Helical" evidence="12">
    <location>
        <begin position="133"/>
        <end position="153"/>
    </location>
</feature>
<dbReference type="STRING" id="336292.SAMN05660710_00483"/>
<evidence type="ECO:0000256" key="11">
    <source>
        <dbReference type="PIRSR" id="PIRSR006247-1"/>
    </source>
</evidence>
<evidence type="ECO:0000256" key="6">
    <source>
        <dbReference type="ARBA" id="ARBA00022958"/>
    </source>
</evidence>
<evidence type="ECO:0000256" key="9">
    <source>
        <dbReference type="ARBA" id="ARBA00023136"/>
    </source>
</evidence>
<evidence type="ECO:0000256" key="8">
    <source>
        <dbReference type="ARBA" id="ARBA00023065"/>
    </source>
</evidence>
<sequence>MIDLRPVAHPIGKIVIALGAAMTAPMLVDWWNGDPHWMVFLECSLVTVVIGMLVTVVTRGRYTSLKLQQAFLLTSGIWIVIPVFGAMPFVLGQPGARLVDAFFESMSGVTTTGTTAFPVLDGLPRGVHLWRAILQWMGGLGIVVVAMVFLPVMKIGGMQFFRSEGFDTLGKVLPRAGAIASEMTVIYVLMTVACALTYMMLGMTGFDAIVHAMTTCSTGGFSNYDASFGAYLGGPEWAASVFMILASVPFIRLVQAMRGDYVSIWQDRQVRTYLRWIFYACAIIALYRLLYMHQDQHPLELVRETVFNTISTFSGTGYASTDMLAWGHLPLALLIVVGLIGGCTGSTGCSVKVFRYLVLFEAVRAQIRRMHSPHRIYPLRYEGRPLEKDVVDSVMAFFTLFMLTFGLLIVGLSLTGLHPRTALTGAWTAIANIGPVWGPEVSANGSVTGFPDAAKWMMILGMYLGRLELVSVLVLLLPRFWRG</sequence>
<comment type="similarity">
    <text evidence="10">Belongs to the TrkH potassium transport family.</text>
</comment>
<feature type="binding site" evidence="11">
    <location>
        <position position="432"/>
    </location>
    <ligand>
        <name>K(+)</name>
        <dbReference type="ChEBI" id="CHEBI:29103"/>
    </ligand>
</feature>
<dbReference type="EMBL" id="FMVT01000001">
    <property type="protein sequence ID" value="SCX99453.1"/>
    <property type="molecule type" value="Genomic_DNA"/>
</dbReference>
<feature type="transmembrane region" description="Helical" evidence="12">
    <location>
        <begin position="456"/>
        <end position="477"/>
    </location>
</feature>
<name>A0A1G5CAH5_9RHOB</name>
<organism evidence="13 14">
    <name type="scientific">Paracoccus tibetensis</name>
    <dbReference type="NCBI Taxonomy" id="336292"/>
    <lineage>
        <taxon>Bacteria</taxon>
        <taxon>Pseudomonadati</taxon>
        <taxon>Pseudomonadota</taxon>
        <taxon>Alphaproteobacteria</taxon>
        <taxon>Rhodobacterales</taxon>
        <taxon>Paracoccaceae</taxon>
        <taxon>Paracoccus</taxon>
    </lineage>
</organism>
<comment type="function">
    <text evidence="10">Low-affinity potassium transport system. Interacts with Trk system potassium uptake protein TrkA.</text>
</comment>